<dbReference type="AlphaFoldDB" id="A0A812KDG9"/>
<accession>A0A812KDG9</accession>
<gene>
    <name evidence="1" type="ORF">SNAT2548_LOCUS8231</name>
</gene>
<keyword evidence="2" id="KW-1185">Reference proteome</keyword>
<evidence type="ECO:0000313" key="1">
    <source>
        <dbReference type="EMBL" id="CAE7221983.1"/>
    </source>
</evidence>
<organism evidence="1 2">
    <name type="scientific">Symbiodinium natans</name>
    <dbReference type="NCBI Taxonomy" id="878477"/>
    <lineage>
        <taxon>Eukaryota</taxon>
        <taxon>Sar</taxon>
        <taxon>Alveolata</taxon>
        <taxon>Dinophyceae</taxon>
        <taxon>Suessiales</taxon>
        <taxon>Symbiodiniaceae</taxon>
        <taxon>Symbiodinium</taxon>
    </lineage>
</organism>
<proteinExistence type="predicted"/>
<comment type="caution">
    <text evidence="1">The sequence shown here is derived from an EMBL/GenBank/DDBJ whole genome shotgun (WGS) entry which is preliminary data.</text>
</comment>
<name>A0A812KDG9_9DINO</name>
<sequence>MAVPAAVHSEVHDLLEFFETGVSIGGRAVTTQDMQQQLKAFADHLRTSGWRPRVAAPSTSLQSDLASNISELTALLKNGLNTPTSSSAKRVHEASPGDIIAAMGNLSPENRAAVLVALGGGSSVPPGPSPPRKAAVFKEGAMEARPHVPPLPTVDVSAPLFPDADMEADAPANADLARVENELLALVRSSSSGLPSVRDKAAFDESAPLNVAALDGMIGPCQLDADASSLPDLATLVGSQTDELIATCREIIPKVVRQLNLVFKPQRRLELLLRTFGWVFVARAREPVGVVSLSICIARKAAGLAHTP</sequence>
<dbReference type="EMBL" id="CAJNDS010000602">
    <property type="protein sequence ID" value="CAE7221983.1"/>
    <property type="molecule type" value="Genomic_DNA"/>
</dbReference>
<dbReference type="Proteomes" id="UP000604046">
    <property type="component" value="Unassembled WGS sequence"/>
</dbReference>
<evidence type="ECO:0000313" key="2">
    <source>
        <dbReference type="Proteomes" id="UP000604046"/>
    </source>
</evidence>
<protein>
    <submittedName>
        <fullName evidence="1">Uncharacterized protein</fullName>
    </submittedName>
</protein>
<dbReference type="OrthoDB" id="10460461at2759"/>
<reference evidence="1" key="1">
    <citation type="submission" date="2021-02" db="EMBL/GenBank/DDBJ databases">
        <authorList>
            <person name="Dougan E. K."/>
            <person name="Rhodes N."/>
            <person name="Thang M."/>
            <person name="Chan C."/>
        </authorList>
    </citation>
    <scope>NUCLEOTIDE SEQUENCE</scope>
</reference>